<evidence type="ECO:0000256" key="5">
    <source>
        <dbReference type="RuleBase" id="RU003615"/>
    </source>
</evidence>
<gene>
    <name evidence="9" type="ORF">D0Y50_02795</name>
</gene>
<evidence type="ECO:0000256" key="7">
    <source>
        <dbReference type="SAM" id="SignalP"/>
    </source>
</evidence>
<sequence>MKITFKANHTLRKLALGLAVSTGLAGAPAQADVILHAFNWQYDEVANKASEIAALGYKKVLVSPAYKSTGDQWWARYQPQDYRVIDNPLGDTQDFAQMVQALNAQGVETYADIVFNHMANEAYKRSDLNYPGTDILNQYAANMAYYSGITLFGDVSNGLFGGGDFHGTNDPNGPQCISNYSDVGDVQYNRLCGAPPDPGLPDLDASNWVTEQQKSYLSALKQLGVTGFRVDAAKHMTNYHINQVFDAEIKNNTHIFGEIITTGGAGSAEYDNFLAPYLSQTGHAAYDFPLFSQIRSAFSLSGSMNALVDPGAYGQALPGGKAITFSVTHDIPLNDGFRYQLLDPTDEYLANAFILGRDGGVPLLYSDHNESGDNRWNGLYNRSDVRAMVAFHNGVQGRGMQVLNNNDCVLLFQREHVGVVGINKCGDGQDVWVDTSAAGLWWNRRYEDTLSNDVQTITSQWHKFYLPARQARMWLMQ</sequence>
<accession>A0A346NIN1</accession>
<dbReference type="OrthoDB" id="9805159at2"/>
<dbReference type="SMART" id="SM00642">
    <property type="entry name" value="Aamy"/>
    <property type="match status" value="1"/>
</dbReference>
<organism evidence="9 10">
    <name type="scientific">Salinimonas sediminis</name>
    <dbReference type="NCBI Taxonomy" id="2303538"/>
    <lineage>
        <taxon>Bacteria</taxon>
        <taxon>Pseudomonadati</taxon>
        <taxon>Pseudomonadota</taxon>
        <taxon>Gammaproteobacteria</taxon>
        <taxon>Alteromonadales</taxon>
        <taxon>Alteromonadaceae</taxon>
        <taxon>Alteromonas/Salinimonas group</taxon>
        <taxon>Salinimonas</taxon>
    </lineage>
</organism>
<dbReference type="InterPro" id="IPR017853">
    <property type="entry name" value="GH"/>
</dbReference>
<dbReference type="GO" id="GO:0004556">
    <property type="term" value="F:alpha-amylase activity"/>
    <property type="evidence" value="ECO:0007669"/>
    <property type="project" value="UniProtKB-UniRule"/>
</dbReference>
<keyword evidence="7" id="KW-0732">Signal</keyword>
<dbReference type="RefSeq" id="WP_117315392.1">
    <property type="nucleotide sequence ID" value="NZ_CP031769.1"/>
</dbReference>
<keyword evidence="10" id="KW-1185">Reference proteome</keyword>
<comment type="catalytic activity">
    <reaction evidence="6">
        <text>Endohydrolysis of (1-&gt;4)-alpha-D-glucosidic linkages in polysaccharides containing three or more (1-&gt;4)-alpha-linked D-glucose units.</text>
        <dbReference type="EC" id="3.2.1.1"/>
    </reaction>
</comment>
<dbReference type="InterPro" id="IPR006046">
    <property type="entry name" value="Alpha_amylase"/>
</dbReference>
<feature type="domain" description="Glycosyl hydrolase family 13 catalytic" evidence="8">
    <location>
        <begin position="32"/>
        <end position="392"/>
    </location>
</feature>
<dbReference type="PANTHER" id="PTHR43447">
    <property type="entry name" value="ALPHA-AMYLASE"/>
    <property type="match status" value="1"/>
</dbReference>
<comment type="similarity">
    <text evidence="1 5">Belongs to the glycosyl hydrolase 13 family.</text>
</comment>
<dbReference type="CDD" id="cd11315">
    <property type="entry name" value="AmyAc_bac1_AmyA"/>
    <property type="match status" value="1"/>
</dbReference>
<dbReference type="PRINTS" id="PR00110">
    <property type="entry name" value="ALPHAAMYLASE"/>
</dbReference>
<evidence type="ECO:0000313" key="10">
    <source>
        <dbReference type="Proteomes" id="UP000262073"/>
    </source>
</evidence>
<evidence type="ECO:0000313" key="9">
    <source>
        <dbReference type="EMBL" id="AXR05388.1"/>
    </source>
</evidence>
<dbReference type="SUPFAM" id="SSF51011">
    <property type="entry name" value="Glycosyl hydrolase domain"/>
    <property type="match status" value="1"/>
</dbReference>
<keyword evidence="2 6" id="KW-0378">Hydrolase</keyword>
<protein>
    <recommendedName>
        <fullName evidence="6">Alpha-amylase</fullName>
        <ecNumber evidence="6">3.2.1.1</ecNumber>
    </recommendedName>
</protein>
<evidence type="ECO:0000259" key="8">
    <source>
        <dbReference type="SMART" id="SM00642"/>
    </source>
</evidence>
<dbReference type="GO" id="GO:0005975">
    <property type="term" value="P:carbohydrate metabolic process"/>
    <property type="evidence" value="ECO:0007669"/>
    <property type="project" value="InterPro"/>
</dbReference>
<keyword evidence="3 6" id="KW-0119">Carbohydrate metabolism</keyword>
<dbReference type="EC" id="3.2.1.1" evidence="6"/>
<dbReference type="AlphaFoldDB" id="A0A346NIN1"/>
<dbReference type="EMBL" id="CP031769">
    <property type="protein sequence ID" value="AXR05388.1"/>
    <property type="molecule type" value="Genomic_DNA"/>
</dbReference>
<dbReference type="SUPFAM" id="SSF51445">
    <property type="entry name" value="(Trans)glycosidases"/>
    <property type="match status" value="1"/>
</dbReference>
<evidence type="ECO:0000256" key="1">
    <source>
        <dbReference type="ARBA" id="ARBA00008061"/>
    </source>
</evidence>
<evidence type="ECO:0000256" key="6">
    <source>
        <dbReference type="RuleBase" id="RU361134"/>
    </source>
</evidence>
<dbReference type="KEGG" id="salm:D0Y50_02795"/>
<dbReference type="Gene3D" id="3.20.20.80">
    <property type="entry name" value="Glycosidases"/>
    <property type="match status" value="1"/>
</dbReference>
<dbReference type="Pfam" id="PF00128">
    <property type="entry name" value="Alpha-amylase"/>
    <property type="match status" value="1"/>
</dbReference>
<evidence type="ECO:0000256" key="2">
    <source>
        <dbReference type="ARBA" id="ARBA00022801"/>
    </source>
</evidence>
<proteinExistence type="inferred from homology"/>
<keyword evidence="4 6" id="KW-0326">Glycosidase</keyword>
<reference evidence="9 10" key="1">
    <citation type="submission" date="2018-08" db="EMBL/GenBank/DDBJ databases">
        <title>Salinimonas sediminis sp. nov., a piezophilic bacterium isolated from a deep-sea sediment sample from the New Britain Trench.</title>
        <authorList>
            <person name="Cao J."/>
        </authorList>
    </citation>
    <scope>NUCLEOTIDE SEQUENCE [LARGE SCALE GENOMIC DNA]</scope>
    <source>
        <strain evidence="9 10">N102</strain>
    </source>
</reference>
<evidence type="ECO:0000256" key="4">
    <source>
        <dbReference type="ARBA" id="ARBA00023295"/>
    </source>
</evidence>
<feature type="chain" id="PRO_5016575513" description="Alpha-amylase" evidence="7">
    <location>
        <begin position="32"/>
        <end position="477"/>
    </location>
</feature>
<evidence type="ECO:0000256" key="3">
    <source>
        <dbReference type="ARBA" id="ARBA00023277"/>
    </source>
</evidence>
<dbReference type="Proteomes" id="UP000262073">
    <property type="component" value="Chromosome"/>
</dbReference>
<dbReference type="GO" id="GO:0043169">
    <property type="term" value="F:cation binding"/>
    <property type="evidence" value="ECO:0007669"/>
    <property type="project" value="InterPro"/>
</dbReference>
<name>A0A346NIN1_9ALTE</name>
<feature type="signal peptide" evidence="7">
    <location>
        <begin position="1"/>
        <end position="31"/>
    </location>
</feature>
<dbReference type="InterPro" id="IPR006047">
    <property type="entry name" value="GH13_cat_dom"/>
</dbReference>